<name>A0A164ZT50_XYLHT</name>
<evidence type="ECO:0000313" key="2">
    <source>
        <dbReference type="EMBL" id="KZF19478.1"/>
    </source>
</evidence>
<reference evidence="2 3" key="1">
    <citation type="journal article" date="2016" name="Fungal Biol.">
        <title>The genome of Xylona heveae provides a window into fungal endophytism.</title>
        <authorList>
            <person name="Gazis R."/>
            <person name="Kuo A."/>
            <person name="Riley R."/>
            <person name="LaButti K."/>
            <person name="Lipzen A."/>
            <person name="Lin J."/>
            <person name="Amirebrahimi M."/>
            <person name="Hesse C.N."/>
            <person name="Spatafora J.W."/>
            <person name="Henrissat B."/>
            <person name="Hainaut M."/>
            <person name="Grigoriev I.V."/>
            <person name="Hibbett D.S."/>
        </authorList>
    </citation>
    <scope>NUCLEOTIDE SEQUENCE [LARGE SCALE GENOMIC DNA]</scope>
    <source>
        <strain evidence="2 3">TC161</strain>
    </source>
</reference>
<evidence type="ECO:0000256" key="1">
    <source>
        <dbReference type="SAM" id="Phobius"/>
    </source>
</evidence>
<dbReference type="EMBL" id="KV407466">
    <property type="protein sequence ID" value="KZF19478.1"/>
    <property type="molecule type" value="Genomic_DNA"/>
</dbReference>
<keyword evidence="1" id="KW-0812">Transmembrane</keyword>
<proteinExistence type="predicted"/>
<sequence length="112" mass="12793">MRMTLEGSNSAETFSPWSGGAGSHRLLVWDGFAGLVINFCHSFLSFFLYIFLILFPYSIWMEFYDRYLGARSRNNSMIEFLLRGSNHDRLKSITVGGQSLQRSITVPRSSPE</sequence>
<dbReference type="GeneID" id="28901739"/>
<keyword evidence="1" id="KW-1133">Transmembrane helix</keyword>
<feature type="transmembrane region" description="Helical" evidence="1">
    <location>
        <begin position="32"/>
        <end position="57"/>
    </location>
</feature>
<accession>A0A164ZT50</accession>
<dbReference type="Proteomes" id="UP000076632">
    <property type="component" value="Unassembled WGS sequence"/>
</dbReference>
<protein>
    <submittedName>
        <fullName evidence="2">Uncharacterized protein</fullName>
    </submittedName>
</protein>
<gene>
    <name evidence="2" type="ORF">L228DRAFT_44040</name>
</gene>
<dbReference type="AlphaFoldDB" id="A0A164ZT50"/>
<dbReference type="InParanoid" id="A0A164ZT50"/>
<dbReference type="RefSeq" id="XP_018185033.1">
    <property type="nucleotide sequence ID" value="XM_018336602.1"/>
</dbReference>
<organism evidence="2 3">
    <name type="scientific">Xylona heveae (strain CBS 132557 / TC161)</name>
    <dbReference type="NCBI Taxonomy" id="1328760"/>
    <lineage>
        <taxon>Eukaryota</taxon>
        <taxon>Fungi</taxon>
        <taxon>Dikarya</taxon>
        <taxon>Ascomycota</taxon>
        <taxon>Pezizomycotina</taxon>
        <taxon>Xylonomycetes</taxon>
        <taxon>Xylonales</taxon>
        <taxon>Xylonaceae</taxon>
        <taxon>Xylona</taxon>
    </lineage>
</organism>
<dbReference type="OrthoDB" id="4503376at2759"/>
<keyword evidence="1" id="KW-0472">Membrane</keyword>
<keyword evidence="3" id="KW-1185">Reference proteome</keyword>
<evidence type="ECO:0000313" key="3">
    <source>
        <dbReference type="Proteomes" id="UP000076632"/>
    </source>
</evidence>